<dbReference type="RefSeq" id="XP_021290194.1">
    <property type="nucleotide sequence ID" value="XM_021434519.1"/>
</dbReference>
<organism evidence="8 9">
    <name type="scientific">Herrania umbratica</name>
    <dbReference type="NCBI Taxonomy" id="108875"/>
    <lineage>
        <taxon>Eukaryota</taxon>
        <taxon>Viridiplantae</taxon>
        <taxon>Streptophyta</taxon>
        <taxon>Embryophyta</taxon>
        <taxon>Tracheophyta</taxon>
        <taxon>Spermatophyta</taxon>
        <taxon>Magnoliopsida</taxon>
        <taxon>eudicotyledons</taxon>
        <taxon>Gunneridae</taxon>
        <taxon>Pentapetalae</taxon>
        <taxon>rosids</taxon>
        <taxon>malvids</taxon>
        <taxon>Malvales</taxon>
        <taxon>Malvaceae</taxon>
        <taxon>Byttnerioideae</taxon>
        <taxon>Herrania</taxon>
    </lineage>
</organism>
<dbReference type="SMART" id="SM00353">
    <property type="entry name" value="HLH"/>
    <property type="match status" value="1"/>
</dbReference>
<evidence type="ECO:0000313" key="8">
    <source>
        <dbReference type="Proteomes" id="UP000504621"/>
    </source>
</evidence>
<dbReference type="InterPro" id="IPR011598">
    <property type="entry name" value="bHLH_dom"/>
</dbReference>
<comment type="subunit">
    <text evidence="2">Homodimer.</text>
</comment>
<dbReference type="GO" id="GO:0000981">
    <property type="term" value="F:DNA-binding transcription factor activity, RNA polymerase II-specific"/>
    <property type="evidence" value="ECO:0007669"/>
    <property type="project" value="TreeGrafter"/>
</dbReference>
<comment type="subcellular location">
    <subcellularLocation>
        <location evidence="1">Nucleus</location>
    </subcellularLocation>
</comment>
<protein>
    <submittedName>
        <fullName evidence="9">Transcription factor bHLH118-like</fullName>
    </submittedName>
</protein>
<dbReference type="OrthoDB" id="1935281at2759"/>
<keyword evidence="3" id="KW-0805">Transcription regulation</keyword>
<accession>A0A6J1AUT4</accession>
<keyword evidence="5" id="KW-0804">Transcription</keyword>
<proteinExistence type="predicted"/>
<dbReference type="FunFam" id="4.10.280.10:FF:000085">
    <property type="entry name" value="Transcription factor bHLH126"/>
    <property type="match status" value="1"/>
</dbReference>
<dbReference type="GO" id="GO:0046983">
    <property type="term" value="F:protein dimerization activity"/>
    <property type="evidence" value="ECO:0007669"/>
    <property type="project" value="InterPro"/>
</dbReference>
<sequence length="283" mass="31899">MISRPNVQWPLLLSLSKCRVAEVCSIRSQSKRYRGDLGLRNMDCVASEFPSEESTVELFQFFSIPCQQDSGNPKQDEQNLILVSKKSDCSRGKRKAATAFGVKDGNAADNKRKKVIHRDIERQRRQEMTTLYSTLRLLLPLEYLKGKRSISDHMHEAVKYIKHLRNRIMELSDKREVLKRSSNLHTPSSMPESSPDCSEDSVVVRACMVGVEIAINTGLRQGLPLSNVLDVIVAEGLSVVNCISTKVNERMLHTIALEVNDGRSIELSELQQKLTKLMIHPPG</sequence>
<dbReference type="PANTHER" id="PTHR13935">
    <property type="entry name" value="ACHAETE-SCUTE TRANSCRIPTION FACTOR-RELATED"/>
    <property type="match status" value="1"/>
</dbReference>
<dbReference type="Pfam" id="PF00010">
    <property type="entry name" value="HLH"/>
    <property type="match status" value="1"/>
</dbReference>
<evidence type="ECO:0000256" key="6">
    <source>
        <dbReference type="ARBA" id="ARBA00023242"/>
    </source>
</evidence>
<keyword evidence="8" id="KW-1185">Reference proteome</keyword>
<dbReference type="AlphaFoldDB" id="A0A6J1AUT4"/>
<evidence type="ECO:0000256" key="2">
    <source>
        <dbReference type="ARBA" id="ARBA00011738"/>
    </source>
</evidence>
<dbReference type="SUPFAM" id="SSF47459">
    <property type="entry name" value="HLH, helix-loop-helix DNA-binding domain"/>
    <property type="match status" value="1"/>
</dbReference>
<evidence type="ECO:0000256" key="1">
    <source>
        <dbReference type="ARBA" id="ARBA00004123"/>
    </source>
</evidence>
<dbReference type="PANTHER" id="PTHR13935:SF155">
    <property type="entry name" value="TRANSCRIPTION FACTOR BHLH120-LIKE"/>
    <property type="match status" value="1"/>
</dbReference>
<feature type="domain" description="BHLH" evidence="7">
    <location>
        <begin position="112"/>
        <end position="164"/>
    </location>
</feature>
<dbReference type="Gene3D" id="4.10.280.10">
    <property type="entry name" value="Helix-loop-helix DNA-binding domain"/>
    <property type="match status" value="1"/>
</dbReference>
<dbReference type="GeneID" id="110421059"/>
<dbReference type="PROSITE" id="PS50888">
    <property type="entry name" value="BHLH"/>
    <property type="match status" value="1"/>
</dbReference>
<evidence type="ECO:0000256" key="5">
    <source>
        <dbReference type="ARBA" id="ARBA00023163"/>
    </source>
</evidence>
<evidence type="ECO:0000256" key="3">
    <source>
        <dbReference type="ARBA" id="ARBA00023015"/>
    </source>
</evidence>
<dbReference type="GO" id="GO:0090575">
    <property type="term" value="C:RNA polymerase II transcription regulator complex"/>
    <property type="evidence" value="ECO:0007669"/>
    <property type="project" value="TreeGrafter"/>
</dbReference>
<keyword evidence="4" id="KW-0238">DNA-binding</keyword>
<evidence type="ECO:0000313" key="9">
    <source>
        <dbReference type="RefSeq" id="XP_021290194.1"/>
    </source>
</evidence>
<dbReference type="GO" id="GO:0000977">
    <property type="term" value="F:RNA polymerase II transcription regulatory region sequence-specific DNA binding"/>
    <property type="evidence" value="ECO:0007669"/>
    <property type="project" value="TreeGrafter"/>
</dbReference>
<evidence type="ECO:0000259" key="7">
    <source>
        <dbReference type="PROSITE" id="PS50888"/>
    </source>
</evidence>
<evidence type="ECO:0000256" key="4">
    <source>
        <dbReference type="ARBA" id="ARBA00023125"/>
    </source>
</evidence>
<dbReference type="InterPro" id="IPR036638">
    <property type="entry name" value="HLH_DNA-bd_sf"/>
</dbReference>
<dbReference type="InterPro" id="IPR015660">
    <property type="entry name" value="MASH1/Ascl1a-like"/>
</dbReference>
<reference evidence="9" key="1">
    <citation type="submission" date="2025-08" db="UniProtKB">
        <authorList>
            <consortium name="RefSeq"/>
        </authorList>
    </citation>
    <scope>IDENTIFICATION</scope>
    <source>
        <tissue evidence="9">Leaf</tissue>
    </source>
</reference>
<name>A0A6J1AUT4_9ROSI</name>
<dbReference type="Proteomes" id="UP000504621">
    <property type="component" value="Unplaced"/>
</dbReference>
<keyword evidence="6" id="KW-0539">Nucleus</keyword>
<gene>
    <name evidence="9" type="primary">LOC110421059</name>
</gene>